<keyword evidence="1" id="KW-0732">Signal</keyword>
<evidence type="ECO:0000313" key="2">
    <source>
        <dbReference type="EMBL" id="CAD8418735.1"/>
    </source>
</evidence>
<feature type="signal peptide" evidence="1">
    <location>
        <begin position="1"/>
        <end position="20"/>
    </location>
</feature>
<evidence type="ECO:0000256" key="1">
    <source>
        <dbReference type="SAM" id="SignalP"/>
    </source>
</evidence>
<evidence type="ECO:0008006" key="3">
    <source>
        <dbReference type="Google" id="ProtNLM"/>
    </source>
</evidence>
<accession>A0A7S0CBH1</accession>
<reference evidence="2" key="1">
    <citation type="submission" date="2021-01" db="EMBL/GenBank/DDBJ databases">
        <authorList>
            <person name="Corre E."/>
            <person name="Pelletier E."/>
            <person name="Niang G."/>
            <person name="Scheremetjew M."/>
            <person name="Finn R."/>
            <person name="Kale V."/>
            <person name="Holt S."/>
            <person name="Cochrane G."/>
            <person name="Meng A."/>
            <person name="Brown T."/>
            <person name="Cohen L."/>
        </authorList>
    </citation>
    <scope>NUCLEOTIDE SEQUENCE</scope>
    <source>
        <strain evidence="2">CCAP1064/1</strain>
    </source>
</reference>
<feature type="chain" id="PRO_5030655635" description="Transmembrane protein 231" evidence="1">
    <location>
        <begin position="21"/>
        <end position="279"/>
    </location>
</feature>
<dbReference type="AlphaFoldDB" id="A0A7S0CBH1"/>
<sequence>MISAVALAVLSSSLFYLGSPRFPPYKVISLRPYTAWDVTSPLKFLWTGGTLAVHVEADLQINNTNFIGAEVHAAVVDLYHPDWNGELTSIGNLKESHTFRYYEDLLEHENASPIHVPPLQTISLNKAVISVNICPKTYLQLFRSAFTSLGTIDVLSVGVMHIKPASVVGEPTPQLTIEVICDQRMDIVAYPADITDRVCTPISIMPGWLDMNTRRLDLAGQISRRWSTDGTILTTLPADYSDWHYQNFKFFLKQMFLFLFVRVMLKQLVVNLFPIPSKQ</sequence>
<name>A0A7S0CBH1_9STRA</name>
<proteinExistence type="predicted"/>
<organism evidence="2">
    <name type="scientific">Proboscia inermis</name>
    <dbReference type="NCBI Taxonomy" id="420281"/>
    <lineage>
        <taxon>Eukaryota</taxon>
        <taxon>Sar</taxon>
        <taxon>Stramenopiles</taxon>
        <taxon>Ochrophyta</taxon>
        <taxon>Bacillariophyta</taxon>
        <taxon>Coscinodiscophyceae</taxon>
        <taxon>Rhizosoleniophycidae</taxon>
        <taxon>Rhizosoleniales</taxon>
        <taxon>Rhizosoleniaceae</taxon>
        <taxon>Proboscia</taxon>
    </lineage>
</organism>
<protein>
    <recommendedName>
        <fullName evidence="3">Transmembrane protein 231</fullName>
    </recommendedName>
</protein>
<dbReference type="EMBL" id="HBEL01031817">
    <property type="protein sequence ID" value="CAD8418735.1"/>
    <property type="molecule type" value="Transcribed_RNA"/>
</dbReference>
<gene>
    <name evidence="2" type="ORF">PINE0816_LOCUS14870</name>
</gene>